<proteinExistence type="inferred from homology"/>
<evidence type="ECO:0000313" key="5">
    <source>
        <dbReference type="EMBL" id="KRM12806.1"/>
    </source>
</evidence>
<evidence type="ECO:0000313" key="6">
    <source>
        <dbReference type="Proteomes" id="UP000051820"/>
    </source>
</evidence>
<gene>
    <name evidence="5" type="ORF">FD16_GL001984</name>
</gene>
<dbReference type="InterPro" id="IPR000683">
    <property type="entry name" value="Gfo/Idh/MocA-like_OxRdtase_N"/>
</dbReference>
<keyword evidence="2" id="KW-0560">Oxidoreductase</keyword>
<accession>A0A0R1WD63</accession>
<evidence type="ECO:0000259" key="3">
    <source>
        <dbReference type="Pfam" id="PF01408"/>
    </source>
</evidence>
<dbReference type="Gene3D" id="3.30.360.10">
    <property type="entry name" value="Dihydrodipicolinate Reductase, domain 2"/>
    <property type="match status" value="1"/>
</dbReference>
<dbReference type="GO" id="GO:0000166">
    <property type="term" value="F:nucleotide binding"/>
    <property type="evidence" value="ECO:0007669"/>
    <property type="project" value="InterPro"/>
</dbReference>
<protein>
    <submittedName>
        <fullName evidence="5">Oxidoreductase domain-containing protein</fullName>
    </submittedName>
</protein>
<feature type="domain" description="GFO/IDH/MocA-like oxidoreductase" evidence="4">
    <location>
        <begin position="165"/>
        <end position="300"/>
    </location>
</feature>
<dbReference type="PANTHER" id="PTHR43708:SF5">
    <property type="entry name" value="CONSERVED EXPRESSED OXIDOREDUCTASE (EUROFUNG)-RELATED"/>
    <property type="match status" value="1"/>
</dbReference>
<evidence type="ECO:0000259" key="4">
    <source>
        <dbReference type="Pfam" id="PF22725"/>
    </source>
</evidence>
<dbReference type="Pfam" id="PF01408">
    <property type="entry name" value="GFO_IDH_MocA"/>
    <property type="match status" value="1"/>
</dbReference>
<dbReference type="SUPFAM" id="SSF51735">
    <property type="entry name" value="NAD(P)-binding Rossmann-fold domains"/>
    <property type="match status" value="1"/>
</dbReference>
<dbReference type="GO" id="GO:0016491">
    <property type="term" value="F:oxidoreductase activity"/>
    <property type="evidence" value="ECO:0007669"/>
    <property type="project" value="UniProtKB-KW"/>
</dbReference>
<comment type="similarity">
    <text evidence="1">Belongs to the Gfo/Idh/MocA family.</text>
</comment>
<dbReference type="eggNOG" id="COG0673">
    <property type="taxonomic scope" value="Bacteria"/>
</dbReference>
<dbReference type="Proteomes" id="UP000051820">
    <property type="component" value="Unassembled WGS sequence"/>
</dbReference>
<dbReference type="STRING" id="1423807.FD16_GL001984"/>
<dbReference type="SUPFAM" id="SSF55347">
    <property type="entry name" value="Glyceraldehyde-3-phosphate dehydrogenase-like, C-terminal domain"/>
    <property type="match status" value="1"/>
</dbReference>
<comment type="caution">
    <text evidence="5">The sequence shown here is derived from an EMBL/GenBank/DDBJ whole genome shotgun (WGS) entry which is preliminary data.</text>
</comment>
<dbReference type="EMBL" id="AZGF01000005">
    <property type="protein sequence ID" value="KRM12806.1"/>
    <property type="molecule type" value="Genomic_DNA"/>
</dbReference>
<keyword evidence="6" id="KW-1185">Reference proteome</keyword>
<dbReference type="AlphaFoldDB" id="A0A0R1WD63"/>
<organism evidence="5 6">
    <name type="scientific">Paucilactobacillus suebicus DSM 5007 = KCTC 3549</name>
    <dbReference type="NCBI Taxonomy" id="1423807"/>
    <lineage>
        <taxon>Bacteria</taxon>
        <taxon>Bacillati</taxon>
        <taxon>Bacillota</taxon>
        <taxon>Bacilli</taxon>
        <taxon>Lactobacillales</taxon>
        <taxon>Lactobacillaceae</taxon>
        <taxon>Paucilactobacillus</taxon>
    </lineage>
</organism>
<dbReference type="InterPro" id="IPR055170">
    <property type="entry name" value="GFO_IDH_MocA-like_dom"/>
</dbReference>
<sequence>MNYTLSNIFKQFIIYNVTGYLSLEPNMCKRRIIMEIPTVKAAIIGCGVISDIYIQSLQNKFKIIDVVACYDLNQEKMEAKAQEYHIAAKSYDDILADKSIKMIINLTNPKAHYDVIKQALNHGKHVFSEKMIAVNLEDGKELCDLANEKGLRLGVAPDTFLGAGIQTANYIVSKGLIGQPLSVVVSLNRDFDIYADIFPHMNQKGGTLPFDTGCYYMTALASILGPAKRVTAFGRTYKPNRIGKRVDRPWFEETSTVEDNNILTAVVEYENGVLCTVHFNSENILSEEPVLNIFGDDGILKLGDPNNFDSPNLLQKPNNEITTFPFTHGFRENSRGVGAAEMAWSIAKDRPHRASMEMAYHVFELIHGMYISAHDGQIYEMKSTFKKPQPLPTGYVDNGFWGPTQESALIF</sequence>
<dbReference type="PANTHER" id="PTHR43708">
    <property type="entry name" value="CONSERVED EXPRESSED OXIDOREDUCTASE (EUROFUNG)"/>
    <property type="match status" value="1"/>
</dbReference>
<dbReference type="Gene3D" id="3.40.50.720">
    <property type="entry name" value="NAD(P)-binding Rossmann-like Domain"/>
    <property type="match status" value="1"/>
</dbReference>
<dbReference type="InterPro" id="IPR036291">
    <property type="entry name" value="NAD(P)-bd_dom_sf"/>
</dbReference>
<dbReference type="Pfam" id="PF22725">
    <property type="entry name" value="GFO_IDH_MocA_C3"/>
    <property type="match status" value="1"/>
</dbReference>
<dbReference type="InterPro" id="IPR051317">
    <property type="entry name" value="Gfo/Idh/MocA_oxidoreduct"/>
</dbReference>
<dbReference type="PATRIC" id="fig|1423807.3.peg.2036"/>
<evidence type="ECO:0000256" key="1">
    <source>
        <dbReference type="ARBA" id="ARBA00010928"/>
    </source>
</evidence>
<name>A0A0R1WD63_9LACO</name>
<evidence type="ECO:0000256" key="2">
    <source>
        <dbReference type="ARBA" id="ARBA00023002"/>
    </source>
</evidence>
<feature type="domain" description="Gfo/Idh/MocA-like oxidoreductase N-terminal" evidence="3">
    <location>
        <begin position="40"/>
        <end position="155"/>
    </location>
</feature>
<reference evidence="5 6" key="1">
    <citation type="journal article" date="2015" name="Genome Announc.">
        <title>Expanding the biotechnology potential of lactobacilli through comparative genomics of 213 strains and associated genera.</title>
        <authorList>
            <person name="Sun Z."/>
            <person name="Harris H.M."/>
            <person name="McCann A."/>
            <person name="Guo C."/>
            <person name="Argimon S."/>
            <person name="Zhang W."/>
            <person name="Yang X."/>
            <person name="Jeffery I.B."/>
            <person name="Cooney J.C."/>
            <person name="Kagawa T.F."/>
            <person name="Liu W."/>
            <person name="Song Y."/>
            <person name="Salvetti E."/>
            <person name="Wrobel A."/>
            <person name="Rasinkangas P."/>
            <person name="Parkhill J."/>
            <person name="Rea M.C."/>
            <person name="O'Sullivan O."/>
            <person name="Ritari J."/>
            <person name="Douillard F.P."/>
            <person name="Paul Ross R."/>
            <person name="Yang R."/>
            <person name="Briner A.E."/>
            <person name="Felis G.E."/>
            <person name="de Vos W.M."/>
            <person name="Barrangou R."/>
            <person name="Klaenhammer T.R."/>
            <person name="Caufield P.W."/>
            <person name="Cui Y."/>
            <person name="Zhang H."/>
            <person name="O'Toole P.W."/>
        </authorList>
    </citation>
    <scope>NUCLEOTIDE SEQUENCE [LARGE SCALE GENOMIC DNA]</scope>
    <source>
        <strain evidence="5 6">DSM 5007</strain>
    </source>
</reference>